<protein>
    <submittedName>
        <fullName evidence="1">Uncharacterized protein</fullName>
    </submittedName>
</protein>
<comment type="caution">
    <text evidence="1">The sequence shown here is derived from an EMBL/GenBank/DDBJ whole genome shotgun (WGS) entry which is preliminary data.</text>
</comment>
<dbReference type="EMBL" id="BMIQ01000012">
    <property type="protein sequence ID" value="GGE23371.1"/>
    <property type="molecule type" value="Genomic_DNA"/>
</dbReference>
<evidence type="ECO:0000313" key="1">
    <source>
        <dbReference type="EMBL" id="GGE23371.1"/>
    </source>
</evidence>
<accession>A0A917ECY7</accession>
<evidence type="ECO:0000313" key="2">
    <source>
        <dbReference type="Proteomes" id="UP000644699"/>
    </source>
</evidence>
<reference evidence="1" key="1">
    <citation type="journal article" date="2014" name="Int. J. Syst. Evol. Microbiol.">
        <title>Complete genome sequence of Corynebacterium casei LMG S-19264T (=DSM 44701T), isolated from a smear-ripened cheese.</title>
        <authorList>
            <consortium name="US DOE Joint Genome Institute (JGI-PGF)"/>
            <person name="Walter F."/>
            <person name="Albersmeier A."/>
            <person name="Kalinowski J."/>
            <person name="Ruckert C."/>
        </authorList>
    </citation>
    <scope>NUCLEOTIDE SEQUENCE</scope>
    <source>
        <strain evidence="1">CGMCC 1.15367</strain>
    </source>
</reference>
<name>A0A917ECY7_9HYPH</name>
<dbReference type="RefSeq" id="WP_188913160.1">
    <property type="nucleotide sequence ID" value="NZ_BMIQ01000012.1"/>
</dbReference>
<reference evidence="1" key="2">
    <citation type="submission" date="2020-09" db="EMBL/GenBank/DDBJ databases">
        <authorList>
            <person name="Sun Q."/>
            <person name="Zhou Y."/>
        </authorList>
    </citation>
    <scope>NUCLEOTIDE SEQUENCE</scope>
    <source>
        <strain evidence="1">CGMCC 1.15367</strain>
    </source>
</reference>
<dbReference type="Proteomes" id="UP000644699">
    <property type="component" value="Unassembled WGS sequence"/>
</dbReference>
<dbReference type="AlphaFoldDB" id="A0A917ECY7"/>
<proteinExistence type="predicted"/>
<sequence>MIEHDYVDNPNHELPDWLLKSFDDARAARLEALARSHRFLAESRPSGEEAAIFHAAEHEGFKGDDGRARSALQAYADRVGKLGWTDFQPELAPLDAAPFAAGADFWWARTQWYGGGGIAVSSQTDGLHFFGHRDYNGDPLLPFSTGAWATFELQPERRPPSASGRYNSAPWVELFGNITGWTNIQSCPWACDDKWCKCWMYLRQSAIQFVDDVGTWRLCGEATARRTWIDEDGNGRTVVAQMPGYLPMPFLQFGLIRPDRSIFVDLEVRFDIQLEGSSYIGFSPADNPANSVLLRHFQWPCYAA</sequence>
<organism evidence="1 2">
    <name type="scientific">Aureimonas endophytica</name>
    <dbReference type="NCBI Taxonomy" id="2027858"/>
    <lineage>
        <taxon>Bacteria</taxon>
        <taxon>Pseudomonadati</taxon>
        <taxon>Pseudomonadota</taxon>
        <taxon>Alphaproteobacteria</taxon>
        <taxon>Hyphomicrobiales</taxon>
        <taxon>Aurantimonadaceae</taxon>
        <taxon>Aureimonas</taxon>
    </lineage>
</organism>
<gene>
    <name evidence="1" type="ORF">GCM10011390_48500</name>
</gene>
<keyword evidence="2" id="KW-1185">Reference proteome</keyword>